<evidence type="ECO:0000259" key="3">
    <source>
        <dbReference type="Pfam" id="PF08028"/>
    </source>
</evidence>
<dbReference type="GO" id="GO:0008470">
    <property type="term" value="F:3-methylbutanoyl-CoA dehydrogenase activity"/>
    <property type="evidence" value="ECO:0007669"/>
    <property type="project" value="TreeGrafter"/>
</dbReference>
<dbReference type="PANTHER" id="PTHR43884:SF12">
    <property type="entry name" value="ISOVALERYL-COA DEHYDROGENASE, MITOCHONDRIAL-RELATED"/>
    <property type="match status" value="1"/>
</dbReference>
<accession>A0A171KW06</accession>
<evidence type="ECO:0000259" key="2">
    <source>
        <dbReference type="Pfam" id="PF02771"/>
    </source>
</evidence>
<dbReference type="Proteomes" id="UP000292039">
    <property type="component" value="Unassembled WGS sequence"/>
</dbReference>
<protein>
    <submittedName>
        <fullName evidence="5">Alkylation response protein AidB-like acyl-CoA dehydrogenase</fullName>
    </submittedName>
    <submittedName>
        <fullName evidence="4">Monooxygenase</fullName>
    </submittedName>
</protein>
<dbReference type="Proteomes" id="UP000078084">
    <property type="component" value="Unassembled WGS sequence"/>
</dbReference>
<keyword evidence="6" id="KW-1185">Reference proteome</keyword>
<dbReference type="Gene3D" id="1.20.140.10">
    <property type="entry name" value="Butyryl-CoA Dehydrogenase, subunit A, domain 3"/>
    <property type="match status" value="1"/>
</dbReference>
<proteinExistence type="predicted"/>
<dbReference type="PATRIC" id="fig|206506.3.peg.407"/>
<dbReference type="SUPFAM" id="SSF56645">
    <property type="entry name" value="Acyl-CoA dehydrogenase NM domain-like"/>
    <property type="match status" value="1"/>
</dbReference>
<keyword evidence="4" id="KW-0503">Monooxygenase</keyword>
<dbReference type="GO" id="GO:0006552">
    <property type="term" value="P:L-leucine catabolic process"/>
    <property type="evidence" value="ECO:0007669"/>
    <property type="project" value="TreeGrafter"/>
</dbReference>
<dbReference type="InterPro" id="IPR013107">
    <property type="entry name" value="Acyl-CoA_DH_C"/>
</dbReference>
<dbReference type="OrthoDB" id="6184213at2"/>
<dbReference type="PANTHER" id="PTHR43884">
    <property type="entry name" value="ACYL-COA DEHYDROGENASE"/>
    <property type="match status" value="1"/>
</dbReference>
<dbReference type="InterPro" id="IPR036250">
    <property type="entry name" value="AcylCo_DH-like_C"/>
</dbReference>
<gene>
    <name evidence="4" type="ORF">AAV32_01840</name>
    <name evidence="5" type="ORF">EV679_0882</name>
</gene>
<dbReference type="RefSeq" id="WP_068366932.1">
    <property type="nucleotide sequence ID" value="NZ_CBCSEB010000002.1"/>
</dbReference>
<dbReference type="AlphaFoldDB" id="A0A171KW06"/>
<evidence type="ECO:0000313" key="4">
    <source>
        <dbReference type="EMBL" id="KKO73073.1"/>
    </source>
</evidence>
<dbReference type="GeneID" id="99727618"/>
<evidence type="ECO:0000313" key="5">
    <source>
        <dbReference type="EMBL" id="RZS73678.1"/>
    </source>
</evidence>
<dbReference type="EMBL" id="SGWZ01000001">
    <property type="protein sequence ID" value="RZS73678.1"/>
    <property type="molecule type" value="Genomic_DNA"/>
</dbReference>
<dbReference type="EMBL" id="LBNE01000001">
    <property type="protein sequence ID" value="KKO73073.1"/>
    <property type="molecule type" value="Genomic_DNA"/>
</dbReference>
<comment type="caution">
    <text evidence="4">The sequence shown here is derived from an EMBL/GenBank/DDBJ whole genome shotgun (WGS) entry which is preliminary data.</text>
</comment>
<reference evidence="4 6" key="1">
    <citation type="submission" date="2015-04" db="EMBL/GenBank/DDBJ databases">
        <title>Genome sequence of Kerstersia gyiorum CG1.</title>
        <authorList>
            <person name="Greninger A.L."/>
            <person name="Kozyreva V."/>
            <person name="Chaturvedi V."/>
        </authorList>
    </citation>
    <scope>NUCLEOTIDE SEQUENCE [LARGE SCALE GENOMIC DNA]</scope>
    <source>
        <strain evidence="4 6">CG1</strain>
    </source>
</reference>
<dbReference type="InterPro" id="IPR046373">
    <property type="entry name" value="Acyl-CoA_Oxase/DH_mid-dom_sf"/>
</dbReference>
<evidence type="ECO:0000313" key="7">
    <source>
        <dbReference type="Proteomes" id="UP000292039"/>
    </source>
</evidence>
<dbReference type="Pfam" id="PF02771">
    <property type="entry name" value="Acyl-CoA_dh_N"/>
    <property type="match status" value="1"/>
</dbReference>
<evidence type="ECO:0000313" key="6">
    <source>
        <dbReference type="Proteomes" id="UP000078084"/>
    </source>
</evidence>
<dbReference type="Gene3D" id="2.40.110.10">
    <property type="entry name" value="Butyryl-CoA Dehydrogenase, subunit A, domain 2"/>
    <property type="match status" value="1"/>
</dbReference>
<dbReference type="PIRSF" id="PIRSF016578">
    <property type="entry name" value="HsaA"/>
    <property type="match status" value="1"/>
</dbReference>
<dbReference type="InterPro" id="IPR009100">
    <property type="entry name" value="AcylCoA_DH/oxidase_NM_dom_sf"/>
</dbReference>
<organism evidence="4 6">
    <name type="scientific">Kerstersia gyiorum</name>
    <dbReference type="NCBI Taxonomy" id="206506"/>
    <lineage>
        <taxon>Bacteria</taxon>
        <taxon>Pseudomonadati</taxon>
        <taxon>Pseudomonadota</taxon>
        <taxon>Betaproteobacteria</taxon>
        <taxon>Burkholderiales</taxon>
        <taxon>Alcaligenaceae</taxon>
        <taxon>Kerstersia</taxon>
    </lineage>
</organism>
<keyword evidence="1" id="KW-0560">Oxidoreductase</keyword>
<dbReference type="SUPFAM" id="SSF47203">
    <property type="entry name" value="Acyl-CoA dehydrogenase C-terminal domain-like"/>
    <property type="match status" value="1"/>
</dbReference>
<dbReference type="InterPro" id="IPR013786">
    <property type="entry name" value="AcylCoA_DH/ox_N"/>
</dbReference>
<name>A0A171KW06_9BURK</name>
<dbReference type="GO" id="GO:0004497">
    <property type="term" value="F:monooxygenase activity"/>
    <property type="evidence" value="ECO:0007669"/>
    <property type="project" value="UniProtKB-KW"/>
</dbReference>
<dbReference type="Pfam" id="PF08028">
    <property type="entry name" value="Acyl-CoA_dh_2"/>
    <property type="match status" value="1"/>
</dbReference>
<dbReference type="STRING" id="206506.AAV32_01840"/>
<feature type="domain" description="Acyl-CoA dehydrogenase/oxidase N-terminal" evidence="2">
    <location>
        <begin position="31"/>
        <end position="128"/>
    </location>
</feature>
<sequence length="416" mass="45928">MSFETALAESTAATLYQGIPAADFSRWQQRARTVADELARTIITRDKANQDPHAEIELLRGEGLLGLAVPRALGGAGASLLQAMEIVRIISEADGSIGQLLAYHYSNGVWTWILGTPEQWEDTVRHVAQDGWFQGGVSNPRDQWAEIERDGDRRFISGKRTFATGTAISQIITVSLWDQGKRVHYQIPTNRPGITFGDDWDNLGQRLTASGSVTFERVELFEHERLSGLDHWPADANQRDGLRPLFSQIIFAHFYLGIAEGALKAAESYVRHHGRPWPESGVSSALEDPYNLAILGRFSAAIEAGVALADKATVSYQQALFAGAALSAEAWGQLAILVDQAKVVANDVVLEVTSRIYEVTGGRSTANRHGLDHFWRNARTHSVHDPVSYRAREIGQARLGRSWPKPRVYTEPPKAQ</sequence>
<dbReference type="GO" id="GO:0050660">
    <property type="term" value="F:flavin adenine dinucleotide binding"/>
    <property type="evidence" value="ECO:0007669"/>
    <property type="project" value="InterPro"/>
</dbReference>
<feature type="domain" description="Acyl-CoA dehydrogenase C-terminal" evidence="3">
    <location>
        <begin position="249"/>
        <end position="385"/>
    </location>
</feature>
<dbReference type="InterPro" id="IPR037069">
    <property type="entry name" value="AcylCoA_DH/ox_N_sf"/>
</dbReference>
<evidence type="ECO:0000256" key="1">
    <source>
        <dbReference type="ARBA" id="ARBA00023002"/>
    </source>
</evidence>
<dbReference type="Gene3D" id="1.10.540.10">
    <property type="entry name" value="Acyl-CoA dehydrogenase/oxidase, N-terminal domain"/>
    <property type="match status" value="1"/>
</dbReference>
<reference evidence="5 7" key="2">
    <citation type="submission" date="2019-02" db="EMBL/GenBank/DDBJ databases">
        <title>Genomic Encyclopedia of Type Strains, Phase IV (KMG-IV): sequencing the most valuable type-strain genomes for metagenomic binning, comparative biology and taxonomic classification.</title>
        <authorList>
            <person name="Goeker M."/>
        </authorList>
    </citation>
    <scope>NUCLEOTIDE SEQUENCE [LARGE SCALE GENOMIC DNA]</scope>
    <source>
        <strain evidence="5 7">DSM 16618</strain>
    </source>
</reference>